<evidence type="ECO:0000256" key="1">
    <source>
        <dbReference type="SAM" id="MobiDB-lite"/>
    </source>
</evidence>
<dbReference type="STRING" id="1112.A9D12_03020"/>
<dbReference type="OrthoDB" id="7409056at2"/>
<keyword evidence="2" id="KW-0732">Signal</keyword>
<evidence type="ECO:0000313" key="3">
    <source>
        <dbReference type="EMBL" id="ANK12076.1"/>
    </source>
</evidence>
<keyword evidence="4" id="KW-1185">Reference proteome</keyword>
<dbReference type="AlphaFoldDB" id="A0A192D260"/>
<reference evidence="3 4" key="1">
    <citation type="submission" date="2016-05" db="EMBL/GenBank/DDBJ databases">
        <title>Compelete Genome Sequence of Bacteriochlorophyll-Synthesizing Bacterium Porphyrobacter neustonensis DSM 9434.</title>
        <authorList>
            <person name="Shi X.-L."/>
            <person name="Wu Y.-H."/>
            <person name="Cheng H."/>
            <person name="Xu L."/>
            <person name="Zhang X.-Q."/>
            <person name="Wang C.-S."/>
            <person name="Xu X.-W."/>
        </authorList>
    </citation>
    <scope>NUCLEOTIDE SEQUENCE [LARGE SCALE GENOMIC DNA]</scope>
    <source>
        <strain evidence="3 4">DSM 9434</strain>
    </source>
</reference>
<protein>
    <recommendedName>
        <fullName evidence="5">Argininosuccinate lyase</fullName>
    </recommendedName>
</protein>
<dbReference type="RefSeq" id="WP_068349668.1">
    <property type="nucleotide sequence ID" value="NZ_CP016033.1"/>
</dbReference>
<feature type="signal peptide" evidence="2">
    <location>
        <begin position="1"/>
        <end position="25"/>
    </location>
</feature>
<proteinExistence type="predicted"/>
<gene>
    <name evidence="3" type="ORF">A9D12_03020</name>
</gene>
<dbReference type="KEGG" id="pns:A9D12_03020"/>
<evidence type="ECO:0000313" key="4">
    <source>
        <dbReference type="Proteomes" id="UP000078263"/>
    </source>
</evidence>
<evidence type="ECO:0000256" key="2">
    <source>
        <dbReference type="SAM" id="SignalP"/>
    </source>
</evidence>
<feature type="compositionally biased region" description="Basic and acidic residues" evidence="1">
    <location>
        <begin position="67"/>
        <end position="87"/>
    </location>
</feature>
<dbReference type="Proteomes" id="UP000078263">
    <property type="component" value="Chromosome"/>
</dbReference>
<dbReference type="PROSITE" id="PS51257">
    <property type="entry name" value="PROKAR_LIPOPROTEIN"/>
    <property type="match status" value="1"/>
</dbReference>
<feature type="chain" id="PRO_5008251658" description="Argininosuccinate lyase" evidence="2">
    <location>
        <begin position="26"/>
        <end position="96"/>
    </location>
</feature>
<organism evidence="3 4">
    <name type="scientific">Erythrobacter neustonensis</name>
    <dbReference type="NCBI Taxonomy" id="1112"/>
    <lineage>
        <taxon>Bacteria</taxon>
        <taxon>Pseudomonadati</taxon>
        <taxon>Pseudomonadota</taxon>
        <taxon>Alphaproteobacteria</taxon>
        <taxon>Sphingomonadales</taxon>
        <taxon>Erythrobacteraceae</taxon>
        <taxon>Erythrobacter/Porphyrobacter group</taxon>
        <taxon>Erythrobacter</taxon>
    </lineage>
</organism>
<feature type="region of interest" description="Disordered" evidence="1">
    <location>
        <begin position="54"/>
        <end position="96"/>
    </location>
</feature>
<sequence>MNSDRVLAATAAATALMLCACSTNAITEKPGDLKFGDANRQTMMAQVIDPDPVYTEPALGNGAHASDAVERYRTDKVKQPDTIRTTDSKVSQPQAN</sequence>
<name>A0A192D260_9SPHN</name>
<evidence type="ECO:0008006" key="5">
    <source>
        <dbReference type="Google" id="ProtNLM"/>
    </source>
</evidence>
<dbReference type="EMBL" id="CP016033">
    <property type="protein sequence ID" value="ANK12076.1"/>
    <property type="molecule type" value="Genomic_DNA"/>
</dbReference>
<accession>A0A192D260</accession>